<dbReference type="OrthoDB" id="6396144at2"/>
<dbReference type="Proteomes" id="UP000199202">
    <property type="component" value="Unassembled WGS sequence"/>
</dbReference>
<name>A0A1G8W6Q9_9ACTN</name>
<evidence type="ECO:0008006" key="3">
    <source>
        <dbReference type="Google" id="ProtNLM"/>
    </source>
</evidence>
<dbReference type="RefSeq" id="WP_090936210.1">
    <property type="nucleotide sequence ID" value="NZ_FNDJ01000012.1"/>
</dbReference>
<gene>
    <name evidence="1" type="ORF">SAMN05421869_11249</name>
</gene>
<dbReference type="EMBL" id="FNDJ01000012">
    <property type="protein sequence ID" value="SDJ73210.1"/>
    <property type="molecule type" value="Genomic_DNA"/>
</dbReference>
<organism evidence="1 2">
    <name type="scientific">Nonomuraea jiangxiensis</name>
    <dbReference type="NCBI Taxonomy" id="633440"/>
    <lineage>
        <taxon>Bacteria</taxon>
        <taxon>Bacillati</taxon>
        <taxon>Actinomycetota</taxon>
        <taxon>Actinomycetes</taxon>
        <taxon>Streptosporangiales</taxon>
        <taxon>Streptosporangiaceae</taxon>
        <taxon>Nonomuraea</taxon>
    </lineage>
</organism>
<accession>A0A1G8W6Q9</accession>
<evidence type="ECO:0000313" key="2">
    <source>
        <dbReference type="Proteomes" id="UP000199202"/>
    </source>
</evidence>
<reference evidence="1 2" key="1">
    <citation type="submission" date="2016-10" db="EMBL/GenBank/DDBJ databases">
        <authorList>
            <person name="de Groot N.N."/>
        </authorList>
    </citation>
    <scope>NUCLEOTIDE SEQUENCE [LARGE SCALE GENOMIC DNA]</scope>
    <source>
        <strain evidence="1 2">CGMCC 4.6533</strain>
    </source>
</reference>
<evidence type="ECO:0000313" key="1">
    <source>
        <dbReference type="EMBL" id="SDJ73210.1"/>
    </source>
</evidence>
<protein>
    <recommendedName>
        <fullName evidence="3">DUF4243 domain-containing protein</fullName>
    </recommendedName>
</protein>
<keyword evidence="2" id="KW-1185">Reference proteome</keyword>
<proteinExistence type="predicted"/>
<sequence length="353" mass="37795">MTVAGGVLNVAYERFHRTGPEWGEDQLTNHGPMAVEVLVRRGHADRVDRWVDRYVARLDDLPGRTGEIGEADWAEALGDGRRIGDWTAFFTRQLAERPWRQVLATWWERLLPGVLAGTTHGVIRVGHVVRALLAGAENPATLDELAHGLAFWAARSRGVPIVGDPGGRLDPHAAMDALPRVPEQQGNVANRLGQLPGLPGWDTTVTGLRAAATPQEIRTRLEDLVAAATLRYLTHGHGSPVLLVHTATAPNAVLHTLPALPYELWAPSLTAIWTTTAAIFSAYAPPLAAPAEALPTPPAASDGVADVLERAVAHADEHVIKFTDTAAEVYTRTGHPGALAASLRAGALIEARP</sequence>
<dbReference type="STRING" id="633440.SAMN05421869_11249"/>
<dbReference type="AlphaFoldDB" id="A0A1G8W6Q9"/>